<organism evidence="1">
    <name type="scientific">uncultured marine phage</name>
    <dbReference type="NCBI Taxonomy" id="707152"/>
    <lineage>
        <taxon>Viruses</taxon>
        <taxon>environmental samples</taxon>
    </lineage>
</organism>
<gene>
    <name evidence="1" type="ORF">SLAVMIC_00680</name>
</gene>
<accession>A0A8D9C9B1</accession>
<name>A0A8D9C9B1_9VIRU</name>
<dbReference type="EMBL" id="OU342829">
    <property type="protein sequence ID" value="CAG7581112.1"/>
    <property type="molecule type" value="Genomic_DNA"/>
</dbReference>
<sequence length="99" mass="11585">MLKKYQKLLDVSHQDLLMKYKFEVGEEILIISHIHNSYPWVVGKRGEIIEGSSNNNGITYYLVNLGGIYGSVLLHEYEIENVRVIREERLKKLLSHEEI</sequence>
<reference evidence="1" key="1">
    <citation type="submission" date="2021-06" db="EMBL/GenBank/DDBJ databases">
        <authorList>
            <person name="Gannon L."/>
            <person name="Redgwell R T."/>
            <person name="Michniewski S."/>
            <person name="Harrison D C."/>
            <person name="Millard A."/>
        </authorList>
    </citation>
    <scope>NUCLEOTIDE SEQUENCE</scope>
</reference>
<protein>
    <submittedName>
        <fullName evidence="1">Uncharacterized protein</fullName>
    </submittedName>
</protein>
<proteinExistence type="predicted"/>
<evidence type="ECO:0000313" key="1">
    <source>
        <dbReference type="EMBL" id="CAG7581112.1"/>
    </source>
</evidence>